<dbReference type="NCBIfam" id="TIGR02359">
    <property type="entry name" value="thiW"/>
    <property type="match status" value="1"/>
</dbReference>
<organism evidence="2 3">
    <name type="scientific">Clostridium algifaecis</name>
    <dbReference type="NCBI Taxonomy" id="1472040"/>
    <lineage>
        <taxon>Bacteria</taxon>
        <taxon>Bacillati</taxon>
        <taxon>Bacillota</taxon>
        <taxon>Clostridia</taxon>
        <taxon>Eubacteriales</taxon>
        <taxon>Clostridiaceae</taxon>
        <taxon>Clostridium</taxon>
    </lineage>
</organism>
<evidence type="ECO:0000313" key="2">
    <source>
        <dbReference type="EMBL" id="MBP2032188.1"/>
    </source>
</evidence>
<proteinExistence type="predicted"/>
<dbReference type="Proteomes" id="UP001519307">
    <property type="component" value="Unassembled WGS sequence"/>
</dbReference>
<evidence type="ECO:0000313" key="3">
    <source>
        <dbReference type="Proteomes" id="UP001519307"/>
    </source>
</evidence>
<evidence type="ECO:0000256" key="1">
    <source>
        <dbReference type="SAM" id="Phobius"/>
    </source>
</evidence>
<dbReference type="InterPro" id="IPR012652">
    <property type="entry name" value="ThiW"/>
</dbReference>
<keyword evidence="1" id="KW-0472">Membrane</keyword>
<sequence>MKVKNLTVSSLFIALGVLGGTSIYIPVGVSKCYPIQHAINVIASIILGPFYSVSIAFCISLIRNFLGTGSLLAFPGSMIGAFFAGILYKKFSKPITALIGEIFGTGILGSLLAVPIANLIMGQSVGATVYIIPFLLSTTGGSIIGYAIIKVLQTKISTVLIK</sequence>
<feature type="transmembrane region" description="Helical" evidence="1">
    <location>
        <begin position="95"/>
        <end position="121"/>
    </location>
</feature>
<name>A0ABS4KQ76_9CLOT</name>
<feature type="transmembrane region" description="Helical" evidence="1">
    <location>
        <begin position="127"/>
        <end position="149"/>
    </location>
</feature>
<dbReference type="PIRSF" id="PIRSF024534">
    <property type="entry name" value="ThiW"/>
    <property type="match status" value="1"/>
</dbReference>
<keyword evidence="3" id="KW-1185">Reference proteome</keyword>
<gene>
    <name evidence="2" type="ORF">J2Z42_000853</name>
</gene>
<reference evidence="2 3" key="1">
    <citation type="submission" date="2021-03" db="EMBL/GenBank/DDBJ databases">
        <title>Genomic Encyclopedia of Type Strains, Phase IV (KMG-IV): sequencing the most valuable type-strain genomes for metagenomic binning, comparative biology and taxonomic classification.</title>
        <authorList>
            <person name="Goeker M."/>
        </authorList>
    </citation>
    <scope>NUCLEOTIDE SEQUENCE [LARGE SCALE GENOMIC DNA]</scope>
    <source>
        <strain evidence="2 3">DSM 28783</strain>
    </source>
</reference>
<feature type="transmembrane region" description="Helical" evidence="1">
    <location>
        <begin position="6"/>
        <end position="27"/>
    </location>
</feature>
<comment type="caution">
    <text evidence="2">The sequence shown here is derived from an EMBL/GenBank/DDBJ whole genome shotgun (WGS) entry which is preliminary data.</text>
</comment>
<keyword evidence="1" id="KW-0812">Transmembrane</keyword>
<keyword evidence="1" id="KW-1133">Transmembrane helix</keyword>
<protein>
    <submittedName>
        <fullName evidence="2">Energy coupling factor transporter S component ThiW</fullName>
    </submittedName>
</protein>
<accession>A0ABS4KQ76</accession>
<dbReference type="EMBL" id="JAGGLM010000003">
    <property type="protein sequence ID" value="MBP2032188.1"/>
    <property type="molecule type" value="Genomic_DNA"/>
</dbReference>
<feature type="transmembrane region" description="Helical" evidence="1">
    <location>
        <begin position="39"/>
        <end position="62"/>
    </location>
</feature>
<dbReference type="Gene3D" id="1.10.1760.20">
    <property type="match status" value="1"/>
</dbReference>
<dbReference type="Pfam" id="PF09512">
    <property type="entry name" value="ThiW"/>
    <property type="match status" value="1"/>
</dbReference>
<feature type="transmembrane region" description="Helical" evidence="1">
    <location>
        <begin position="68"/>
        <end position="88"/>
    </location>
</feature>
<dbReference type="RefSeq" id="WP_209701117.1">
    <property type="nucleotide sequence ID" value="NZ_JAGGLM010000003.1"/>
</dbReference>